<dbReference type="EMBL" id="CVRI01000047">
    <property type="protein sequence ID" value="CRK97511.1"/>
    <property type="molecule type" value="Genomic_DNA"/>
</dbReference>
<reference evidence="1 2" key="1">
    <citation type="submission" date="2015-04" db="EMBL/GenBank/DDBJ databases">
        <authorList>
            <person name="Syromyatnikov M.Y."/>
            <person name="Popov V.N."/>
        </authorList>
    </citation>
    <scope>NUCLEOTIDE SEQUENCE [LARGE SCALE GENOMIC DNA]</scope>
</reference>
<evidence type="ECO:0000313" key="2">
    <source>
        <dbReference type="Proteomes" id="UP000183832"/>
    </source>
</evidence>
<evidence type="ECO:0000313" key="1">
    <source>
        <dbReference type="EMBL" id="CRK97511.1"/>
    </source>
</evidence>
<organism evidence="1 2">
    <name type="scientific">Clunio marinus</name>
    <dbReference type="NCBI Taxonomy" id="568069"/>
    <lineage>
        <taxon>Eukaryota</taxon>
        <taxon>Metazoa</taxon>
        <taxon>Ecdysozoa</taxon>
        <taxon>Arthropoda</taxon>
        <taxon>Hexapoda</taxon>
        <taxon>Insecta</taxon>
        <taxon>Pterygota</taxon>
        <taxon>Neoptera</taxon>
        <taxon>Endopterygota</taxon>
        <taxon>Diptera</taxon>
        <taxon>Nematocera</taxon>
        <taxon>Chironomoidea</taxon>
        <taxon>Chironomidae</taxon>
        <taxon>Clunio</taxon>
    </lineage>
</organism>
<protein>
    <submittedName>
        <fullName evidence="1">CLUMA_CG010900, isoform A</fullName>
    </submittedName>
</protein>
<sequence>MKIHEEESNSVSEISNNPWFELKNKAWSWVTDQCIFNPLILKSEYFHAQSRYEKKNKWFDMEKTDNVFADFFWYFS</sequence>
<dbReference type="AlphaFoldDB" id="A0A1J1IB43"/>
<proteinExistence type="predicted"/>
<keyword evidence="2" id="KW-1185">Reference proteome</keyword>
<dbReference type="Proteomes" id="UP000183832">
    <property type="component" value="Unassembled WGS sequence"/>
</dbReference>
<name>A0A1J1IB43_9DIPT</name>
<accession>A0A1J1IB43</accession>
<gene>
    <name evidence="1" type="ORF">CLUMA_CG010900</name>
</gene>